<dbReference type="Proteomes" id="UP000829291">
    <property type="component" value="Chromosome 4"/>
</dbReference>
<dbReference type="InterPro" id="IPR043128">
    <property type="entry name" value="Rev_trsase/Diguanyl_cyclase"/>
</dbReference>
<dbReference type="PANTHER" id="PTHR47331">
    <property type="entry name" value="PHD-TYPE DOMAIN-CONTAINING PROTEIN"/>
    <property type="match status" value="1"/>
</dbReference>
<evidence type="ECO:0000313" key="5">
    <source>
        <dbReference type="RefSeq" id="XP_046595392.1"/>
    </source>
</evidence>
<dbReference type="Gene3D" id="3.30.70.270">
    <property type="match status" value="1"/>
</dbReference>
<feature type="region of interest" description="Disordered" evidence="1">
    <location>
        <begin position="1137"/>
        <end position="1161"/>
    </location>
</feature>
<sequence length="1161" mass="131838">MMSALIQLRDSSGKFIQARALLDTCATANFITENLTLKLKLPMQTCLLPIGAVNGMQTFSKHLVQVTCKSLDNKFKRPITFLTVNQIADISPSETFPRDKIHLPKNIKLADPQFHIPQTVDVLIGSGITLSLLSIGQINLSRNDCDLIIQKTQLGWVVAGGINNDNTLQPVSCQLTDLSSQLTRFWTIEDAGPRGSRSLDNSLCEQHYQQYTTRNAEGRYVVQLPFRIEDVDFGNSKNQAYRRFLSLQRRLNADAQLKAEYYKVMQEYIDLGHMVHVLDDHEPGYYMPHHPVIKASSTTTKVRVVFDASAKSEKGISLNDVLLTGPTIQDNLFTILLRFRIYVYAMTSDIAQMYRQICVHSDHHKFQRILYYHNNTISTYELRRVTFGVSAAPFLATRTVNRLADDEAHNFPKASQVLKRDFYVDNLLTGANSLTEILQLRDEIIQLVRKGGFELRQWASNHQHALDNLDERTLDLDGAINNDPISKTLGIAWNSLTDSFIYTVSPIDASRKITKRTILSDIAKIFDPIGLLGPVVLAAKTIIQQCWKSKVHWDEAVPQELHTRWLKFAEQLPSIRDFSIERNLTLPNPTEIELHGFCDASQVGYGACLYVRSTDQQGQMIVRLACSKTRVAPIKDITIPKLELCGAQLLSRLYRDALPAFDFPISQTIFWSDSTIVLQWLKRSPESLKVFEANRVTEIQSLGDKIEWRHIRTKDNPADCLSRGQLPSEFLTNQMWFEGPSWLTQNHDKWPTPIQLTPSELPGVRKNTCLSSTTSDIFQRFSSYSTLVNSLAYCLRMRNSSKFKHKLLRVEERALTELRILTLIQNEQFHDEIEQIKETGATKNLRLRCLNPFLDQQGLLRVGGRLKHAPISFTKKHPILLPSHHHVTDLIIRETHKNAFHSGIQSTLSNLRHRFWLLDGKGQVRRIVRRCVECVRHRPVLLHGKMADLPSARVTNSAAFSHAGVDCFGPLFIKERKFRNRTKIKVYGCVFVCMATKAVHLEIVSDLTTDGFLGAFGRFTGRRGVPSHVYSDNGTNFVGANNQLRELYSLFTSQSHHDQVNEYAVRKNITWHFNPPLSPHFGGIWEAAVKSFKHHFKRVGVLSPCYLKMIFLMSQITDSACGNSLPRPDRTFGSAGTWSISTSSKSARNGILPRVNSQPTR</sequence>
<dbReference type="Pfam" id="PF17921">
    <property type="entry name" value="Integrase_H2C2"/>
    <property type="match status" value="1"/>
</dbReference>
<dbReference type="InterPro" id="IPR008042">
    <property type="entry name" value="Retrotrans_Pao"/>
</dbReference>
<dbReference type="Proteomes" id="UP000829291">
    <property type="component" value="Chromosome 5"/>
</dbReference>
<dbReference type="SUPFAM" id="SSF53098">
    <property type="entry name" value="Ribonuclease H-like"/>
    <property type="match status" value="1"/>
</dbReference>
<dbReference type="InterPro" id="IPR036397">
    <property type="entry name" value="RNaseH_sf"/>
</dbReference>
<evidence type="ECO:0000256" key="1">
    <source>
        <dbReference type="SAM" id="MobiDB-lite"/>
    </source>
</evidence>
<dbReference type="Pfam" id="PF05380">
    <property type="entry name" value="Peptidase_A17"/>
    <property type="match status" value="1"/>
</dbReference>
<dbReference type="RefSeq" id="XP_046595392.1">
    <property type="nucleotide sequence ID" value="XM_046739436.1"/>
</dbReference>
<dbReference type="RefSeq" id="XP_046592356.1">
    <property type="nucleotide sequence ID" value="XM_046736400.1"/>
</dbReference>
<evidence type="ECO:0000259" key="2">
    <source>
        <dbReference type="Pfam" id="PF17921"/>
    </source>
</evidence>
<keyword evidence="3" id="KW-1185">Reference proteome</keyword>
<dbReference type="CDD" id="cd01644">
    <property type="entry name" value="RT_pepA17"/>
    <property type="match status" value="1"/>
</dbReference>
<accession>A0ABM3FWF5</accession>
<evidence type="ECO:0000313" key="3">
    <source>
        <dbReference type="Proteomes" id="UP000829291"/>
    </source>
</evidence>
<dbReference type="Gene3D" id="3.30.420.10">
    <property type="entry name" value="Ribonuclease H-like superfamily/Ribonuclease H"/>
    <property type="match status" value="1"/>
</dbReference>
<evidence type="ECO:0000313" key="4">
    <source>
        <dbReference type="RefSeq" id="XP_046592356.1"/>
    </source>
</evidence>
<dbReference type="InterPro" id="IPR043502">
    <property type="entry name" value="DNA/RNA_pol_sf"/>
</dbReference>
<dbReference type="PANTHER" id="PTHR47331:SF1">
    <property type="entry name" value="GAG-LIKE PROTEIN"/>
    <property type="match status" value="1"/>
</dbReference>
<feature type="compositionally biased region" description="Polar residues" evidence="1">
    <location>
        <begin position="1137"/>
        <end position="1147"/>
    </location>
</feature>
<name>A0ABM3FWF5_NEOLC</name>
<feature type="domain" description="Integrase zinc-binding" evidence="2">
    <location>
        <begin position="887"/>
        <end position="939"/>
    </location>
</feature>
<dbReference type="SUPFAM" id="SSF56672">
    <property type="entry name" value="DNA/RNA polymerases"/>
    <property type="match status" value="1"/>
</dbReference>
<protein>
    <submittedName>
        <fullName evidence="4">Uncharacterized protein LOC124293843</fullName>
    </submittedName>
    <submittedName>
        <fullName evidence="5">Uncharacterized protein LOC124294442</fullName>
    </submittedName>
</protein>
<gene>
    <name evidence="4" type="primary">LOC124293843</name>
    <name evidence="5" type="synonym">LOC124294442</name>
</gene>
<dbReference type="GeneID" id="124293843"/>
<dbReference type="InterPro" id="IPR041588">
    <property type="entry name" value="Integrase_H2C2"/>
</dbReference>
<reference evidence="4 5" key="1">
    <citation type="submission" date="2025-05" db="UniProtKB">
        <authorList>
            <consortium name="RefSeq"/>
        </authorList>
    </citation>
    <scope>IDENTIFICATION</scope>
    <source>
        <tissue evidence="4 5">Thorax and Abdomen</tissue>
    </source>
</reference>
<dbReference type="Gene3D" id="3.10.10.10">
    <property type="entry name" value="HIV Type 1 Reverse Transcriptase, subunit A, domain 1"/>
    <property type="match status" value="1"/>
</dbReference>
<dbReference type="InterPro" id="IPR012337">
    <property type="entry name" value="RNaseH-like_sf"/>
</dbReference>
<proteinExistence type="predicted"/>
<organism evidence="3 4">
    <name type="scientific">Neodiprion lecontei</name>
    <name type="common">Redheaded pine sawfly</name>
    <dbReference type="NCBI Taxonomy" id="441921"/>
    <lineage>
        <taxon>Eukaryota</taxon>
        <taxon>Metazoa</taxon>
        <taxon>Ecdysozoa</taxon>
        <taxon>Arthropoda</taxon>
        <taxon>Hexapoda</taxon>
        <taxon>Insecta</taxon>
        <taxon>Pterygota</taxon>
        <taxon>Neoptera</taxon>
        <taxon>Endopterygota</taxon>
        <taxon>Hymenoptera</taxon>
        <taxon>Tenthredinoidea</taxon>
        <taxon>Diprionidae</taxon>
        <taxon>Diprioninae</taxon>
        <taxon>Neodiprion</taxon>
    </lineage>
</organism>
<dbReference type="Gene3D" id="1.10.340.70">
    <property type="match status" value="1"/>
</dbReference>